<organism evidence="3 4">
    <name type="scientific">Domibacillus iocasae</name>
    <dbReference type="NCBI Taxonomy" id="1714016"/>
    <lineage>
        <taxon>Bacteria</taxon>
        <taxon>Bacillati</taxon>
        <taxon>Bacillota</taxon>
        <taxon>Bacilli</taxon>
        <taxon>Bacillales</taxon>
        <taxon>Bacillaceae</taxon>
        <taxon>Domibacillus</taxon>
    </lineage>
</organism>
<sequence length="339" mass="38017">MEIKSKTNIGGLEFEWDLEKGNFLFEGEDAVLFWISSAMRTFFDTIEEISGEEASNLVFETTGFRQGLVVGQYFEKIKDVSIAQAAELITNTYASAGWGRTTIKNLDFESKTLTAHIQDSWEYKINLAQEKKQGGNYLPAHYAGIFTGLFGTNIWYKVVQHQLEGHKYSVIEYFPSDVTITNNIHQLARKKEAEEILRLEALVEEKTSELKELVKELSSPIIPVLEGIVVVPLLGKYDEERSEELVVKTLNNLPAHKANYLVLDLTGLDKDISEHTVSLIEKIGSAASLIGTDTILVGISAELGMIISQSTINFSRFDCFQTLQHGIYFALGQHGRKII</sequence>
<dbReference type="InterPro" id="IPR002645">
    <property type="entry name" value="STAS_dom"/>
</dbReference>
<keyword evidence="4" id="KW-1185">Reference proteome</keyword>
<reference evidence="3 4" key="1">
    <citation type="submission" date="2016-06" db="EMBL/GenBank/DDBJ databases">
        <title>Domibacillus iocasae genome sequencing.</title>
        <authorList>
            <person name="Verma A."/>
            <person name="Pal Y."/>
            <person name="Ojha A.K."/>
            <person name="Krishnamurthi S."/>
        </authorList>
    </citation>
    <scope>NUCLEOTIDE SEQUENCE [LARGE SCALE GENOMIC DNA]</scope>
    <source>
        <strain evidence="3 4">DSM 29979</strain>
    </source>
</reference>
<dbReference type="AlphaFoldDB" id="A0A1E7DQ41"/>
<evidence type="ECO:0000313" key="4">
    <source>
        <dbReference type="Proteomes" id="UP000095658"/>
    </source>
</evidence>
<feature type="domain" description="STAS" evidence="2">
    <location>
        <begin position="218"/>
        <end position="330"/>
    </location>
</feature>
<dbReference type="OrthoDB" id="2717092at2"/>
<dbReference type="RefSeq" id="WP_069938083.1">
    <property type="nucleotide sequence ID" value="NZ_MAMP01000020.1"/>
</dbReference>
<dbReference type="CDD" id="cd07041">
    <property type="entry name" value="STAS_RsbR_RsbS_like"/>
    <property type="match status" value="1"/>
</dbReference>
<dbReference type="Pfam" id="PF01740">
    <property type="entry name" value="STAS"/>
    <property type="match status" value="1"/>
</dbReference>
<gene>
    <name evidence="3" type="ORF">BA724_04125</name>
</gene>
<dbReference type="Gene3D" id="3.30.750.24">
    <property type="entry name" value="STAS domain"/>
    <property type="match status" value="1"/>
</dbReference>
<evidence type="ECO:0000256" key="1">
    <source>
        <dbReference type="SAM" id="Coils"/>
    </source>
</evidence>
<dbReference type="InterPro" id="IPR036513">
    <property type="entry name" value="STAS_dom_sf"/>
</dbReference>
<dbReference type="InterPro" id="IPR051932">
    <property type="entry name" value="Bact_StressResp_Reg"/>
</dbReference>
<protein>
    <submittedName>
        <fullName evidence="3">Anti-anti-sigma factor</fullName>
    </submittedName>
</protein>
<name>A0A1E7DQ41_9BACI</name>
<dbReference type="SUPFAM" id="SSF52091">
    <property type="entry name" value="SpoIIaa-like"/>
    <property type="match status" value="1"/>
</dbReference>
<comment type="caution">
    <text evidence="3">The sequence shown here is derived from an EMBL/GenBank/DDBJ whole genome shotgun (WGS) entry which is preliminary data.</text>
</comment>
<dbReference type="PANTHER" id="PTHR33745">
    <property type="entry name" value="RSBT ANTAGONIST PROTEIN RSBS-RELATED"/>
    <property type="match status" value="1"/>
</dbReference>
<accession>A0A1E7DQ41</accession>
<evidence type="ECO:0000259" key="2">
    <source>
        <dbReference type="PROSITE" id="PS50801"/>
    </source>
</evidence>
<dbReference type="EMBL" id="MAMP01000020">
    <property type="protein sequence ID" value="OES45202.1"/>
    <property type="molecule type" value="Genomic_DNA"/>
</dbReference>
<evidence type="ECO:0000313" key="3">
    <source>
        <dbReference type="EMBL" id="OES45202.1"/>
    </source>
</evidence>
<dbReference type="PROSITE" id="PS50801">
    <property type="entry name" value="STAS"/>
    <property type="match status" value="1"/>
</dbReference>
<dbReference type="Proteomes" id="UP000095658">
    <property type="component" value="Unassembled WGS sequence"/>
</dbReference>
<feature type="coiled-coil region" evidence="1">
    <location>
        <begin position="189"/>
        <end position="216"/>
    </location>
</feature>
<proteinExistence type="predicted"/>
<keyword evidence="1" id="KW-0175">Coiled coil</keyword>
<dbReference type="STRING" id="1714016.BA724_04125"/>